<dbReference type="GO" id="GO:0043709">
    <property type="term" value="P:cell adhesion involved in single-species biofilm formation"/>
    <property type="evidence" value="ECO:0007669"/>
    <property type="project" value="TreeGrafter"/>
</dbReference>
<dbReference type="Proteomes" id="UP000484842">
    <property type="component" value="Unassembled WGS sequence"/>
</dbReference>
<dbReference type="NCBIfam" id="TIGR00254">
    <property type="entry name" value="GGDEF"/>
    <property type="match status" value="1"/>
</dbReference>
<reference evidence="2 3" key="1">
    <citation type="submission" date="2019-10" db="EMBL/GenBank/DDBJ databases">
        <title>Deinococcus sp. isolated from soil.</title>
        <authorList>
            <person name="Li Y."/>
            <person name="Wang J."/>
        </authorList>
    </citation>
    <scope>NUCLEOTIDE SEQUENCE [LARGE SCALE GENOMIC DNA]</scope>
    <source>
        <strain evidence="2 3">SDU3-2</strain>
    </source>
</reference>
<dbReference type="GO" id="GO:1902201">
    <property type="term" value="P:negative regulation of bacterial-type flagellum-dependent cell motility"/>
    <property type="evidence" value="ECO:0007669"/>
    <property type="project" value="TreeGrafter"/>
</dbReference>
<name>A0A7X1NV54_9DEIO</name>
<dbReference type="SUPFAM" id="SSF55781">
    <property type="entry name" value="GAF domain-like"/>
    <property type="match status" value="1"/>
</dbReference>
<dbReference type="FunFam" id="3.30.70.270:FF:000001">
    <property type="entry name" value="Diguanylate cyclase domain protein"/>
    <property type="match status" value="1"/>
</dbReference>
<dbReference type="PANTHER" id="PTHR45138">
    <property type="entry name" value="REGULATORY COMPONENTS OF SENSORY TRANSDUCTION SYSTEM"/>
    <property type="match status" value="1"/>
</dbReference>
<dbReference type="GO" id="GO:0005886">
    <property type="term" value="C:plasma membrane"/>
    <property type="evidence" value="ECO:0007669"/>
    <property type="project" value="TreeGrafter"/>
</dbReference>
<dbReference type="SMART" id="SM00267">
    <property type="entry name" value="GGDEF"/>
    <property type="match status" value="1"/>
</dbReference>
<dbReference type="PROSITE" id="PS50887">
    <property type="entry name" value="GGDEF"/>
    <property type="match status" value="1"/>
</dbReference>
<dbReference type="CDD" id="cd01949">
    <property type="entry name" value="GGDEF"/>
    <property type="match status" value="1"/>
</dbReference>
<dbReference type="InterPro" id="IPR029787">
    <property type="entry name" value="Nucleotide_cyclase"/>
</dbReference>
<dbReference type="InterPro" id="IPR050469">
    <property type="entry name" value="Diguanylate_Cyclase"/>
</dbReference>
<dbReference type="EMBL" id="WBSL01000002">
    <property type="protein sequence ID" value="MPY66390.1"/>
    <property type="molecule type" value="Genomic_DNA"/>
</dbReference>
<dbReference type="Pfam" id="PF00990">
    <property type="entry name" value="GGDEF"/>
    <property type="match status" value="1"/>
</dbReference>
<evidence type="ECO:0000313" key="3">
    <source>
        <dbReference type="Proteomes" id="UP000484842"/>
    </source>
</evidence>
<dbReference type="InterPro" id="IPR029016">
    <property type="entry name" value="GAF-like_dom_sf"/>
</dbReference>
<evidence type="ECO:0000313" key="2">
    <source>
        <dbReference type="EMBL" id="MPY66390.1"/>
    </source>
</evidence>
<dbReference type="Gene3D" id="3.30.450.40">
    <property type="match status" value="2"/>
</dbReference>
<dbReference type="RefSeq" id="WP_152870424.1">
    <property type="nucleotide sequence ID" value="NZ_WBSL01000002.1"/>
</dbReference>
<accession>A0A7X1NV54</accession>
<gene>
    <name evidence="2" type="ORF">F8S09_06705</name>
</gene>
<protein>
    <submittedName>
        <fullName evidence="2">Sensor domain-containing diguanylate cyclase</fullName>
    </submittedName>
</protein>
<comment type="caution">
    <text evidence="2">The sequence shown here is derived from an EMBL/GenBank/DDBJ whole genome shotgun (WGS) entry which is preliminary data.</text>
</comment>
<dbReference type="PANTHER" id="PTHR45138:SF24">
    <property type="entry name" value="DIGUANYLATE CYCLASE DGCC-RELATED"/>
    <property type="match status" value="1"/>
</dbReference>
<feature type="domain" description="GGDEF" evidence="1">
    <location>
        <begin position="437"/>
        <end position="565"/>
    </location>
</feature>
<sequence length="565" mass="60432">MAHTLDGRLATVLTALGRLAGEEVLTRLPVLLADIGPDAAEVVLPGAGHVPLRCGEEVVRELRLPPGAPLGSWRLFAAGVGALLETGAGRARAERLHRLTERLAGQGEDLDLVSRILEGVVTEFGLRGAQGLRDRCGTLHPEARWRVGDPGALPEWSAAERSALREGQPTVREDGLLLPLAGRWRTRLAMWFTAPPGRAWSPHDLDLLGAMAHAAGLEFERVQLTRHMAALLRLQENLLALGAEAAYQPLLEEALRVIPGAETGSLLVREGGVFRYRAAIVHDMAELRDVTFTLEDVRDRWYGLGLEAWAAGVPRVLVRPGQGVHGTSYTRAGVWVDALLPSVYGIAANVGVPVLYRGEVYAFLNIDARHDPHAFGGDSVEVARTFALHAAALLRETAQRARIEEAARTDVLTGLPNRRAFTESLARQVAAARRYGQALSLLVLDVSNFKTINDGLGHAAGDEALVQIGAAVAGALRTGDEVFRWGGDEFAVLLPHTAAAEAGVVAGRIQTALHARQVGGLPLHVTIGVAGTTPGEDPDGEALLRRADAAMYRAKREEKGLAPLV</sequence>
<dbReference type="InterPro" id="IPR043128">
    <property type="entry name" value="Rev_trsase/Diguanyl_cyclase"/>
</dbReference>
<dbReference type="Gene3D" id="3.30.70.270">
    <property type="match status" value="1"/>
</dbReference>
<organism evidence="2 3">
    <name type="scientific">Deinococcus terrestris</name>
    <dbReference type="NCBI Taxonomy" id="2651870"/>
    <lineage>
        <taxon>Bacteria</taxon>
        <taxon>Thermotogati</taxon>
        <taxon>Deinococcota</taxon>
        <taxon>Deinococci</taxon>
        <taxon>Deinococcales</taxon>
        <taxon>Deinococcaceae</taxon>
        <taxon>Deinococcus</taxon>
    </lineage>
</organism>
<proteinExistence type="predicted"/>
<dbReference type="GO" id="GO:0052621">
    <property type="term" value="F:diguanylate cyclase activity"/>
    <property type="evidence" value="ECO:0007669"/>
    <property type="project" value="TreeGrafter"/>
</dbReference>
<dbReference type="InterPro" id="IPR000160">
    <property type="entry name" value="GGDEF_dom"/>
</dbReference>
<evidence type="ECO:0000259" key="1">
    <source>
        <dbReference type="PROSITE" id="PS50887"/>
    </source>
</evidence>
<dbReference type="SUPFAM" id="SSF55073">
    <property type="entry name" value="Nucleotide cyclase"/>
    <property type="match status" value="1"/>
</dbReference>
<keyword evidence="3" id="KW-1185">Reference proteome</keyword>
<dbReference type="AlphaFoldDB" id="A0A7X1NV54"/>